<evidence type="ECO:0000313" key="12">
    <source>
        <dbReference type="Proteomes" id="UP000223759"/>
    </source>
</evidence>
<dbReference type="SUPFAM" id="SSF55821">
    <property type="entry name" value="YrdC/RibB"/>
    <property type="match status" value="1"/>
</dbReference>
<keyword evidence="4 9" id="KW-0819">tRNA processing</keyword>
<dbReference type="PANTHER" id="PTHR17490">
    <property type="entry name" value="SUA5"/>
    <property type="match status" value="1"/>
</dbReference>
<comment type="subcellular location">
    <subcellularLocation>
        <location evidence="1 9">Cytoplasm</location>
    </subcellularLocation>
</comment>
<dbReference type="GO" id="GO:0006450">
    <property type="term" value="P:regulation of translational fidelity"/>
    <property type="evidence" value="ECO:0007669"/>
    <property type="project" value="TreeGrafter"/>
</dbReference>
<feature type="domain" description="YrdC-like" evidence="10">
    <location>
        <begin position="5"/>
        <end position="186"/>
    </location>
</feature>
<sequence length="186" mass="19992">MATRTTDISVAAATVKKGGVIAYPTEAVYGLGCDPRNEEAVHRILQVKQRLPQKGLILIASDFFQVAPFLKPIDAALKAKAMDSWPGPVTWLWPVRPDTPKWLCGEHATLAVRVTAHPLAAGLCSALGMALVSTSANREGAPPATDPQMLEETLGELLDTILEGPLGGHEKPSQIRDLKTDQVIRQ</sequence>
<evidence type="ECO:0000256" key="8">
    <source>
        <dbReference type="ARBA" id="ARBA00048366"/>
    </source>
</evidence>
<dbReference type="InterPro" id="IPR050156">
    <property type="entry name" value="TC-AMP_synthase_SUA5"/>
</dbReference>
<dbReference type="GO" id="GO:0002949">
    <property type="term" value="P:tRNA threonylcarbamoyladenosine modification"/>
    <property type="evidence" value="ECO:0007669"/>
    <property type="project" value="UniProtKB-UniRule"/>
</dbReference>
<dbReference type="GO" id="GO:0005737">
    <property type="term" value="C:cytoplasm"/>
    <property type="evidence" value="ECO:0007669"/>
    <property type="project" value="UniProtKB-SubCell"/>
</dbReference>
<keyword evidence="2 9" id="KW-0963">Cytoplasm</keyword>
<dbReference type="GO" id="GO:0000049">
    <property type="term" value="F:tRNA binding"/>
    <property type="evidence" value="ECO:0007669"/>
    <property type="project" value="TreeGrafter"/>
</dbReference>
<evidence type="ECO:0000256" key="6">
    <source>
        <dbReference type="ARBA" id="ARBA00022741"/>
    </source>
</evidence>
<dbReference type="GO" id="GO:0061710">
    <property type="term" value="F:L-threonylcarbamoyladenylate synthase"/>
    <property type="evidence" value="ECO:0007669"/>
    <property type="project" value="UniProtKB-EC"/>
</dbReference>
<comment type="function">
    <text evidence="9">Required for the formation of a threonylcarbamoyl group on adenosine at position 37 (t(6)A37) in tRNAs that read codons beginning with adenine. Catalyzes the conversion of L-threonine, HCO(3)(-)/CO(2) and ATP to give threonylcarbamoyl-AMP (TC-AMP) as the acyladenylate intermediate, with the release of diphosphate.</text>
</comment>
<evidence type="ECO:0000256" key="4">
    <source>
        <dbReference type="ARBA" id="ARBA00022694"/>
    </source>
</evidence>
<dbReference type="STRING" id="233100.SAMN05216526_1149"/>
<keyword evidence="12" id="KW-1185">Reference proteome</keyword>
<evidence type="ECO:0000256" key="2">
    <source>
        <dbReference type="ARBA" id="ARBA00022490"/>
    </source>
</evidence>
<evidence type="ECO:0000259" key="10">
    <source>
        <dbReference type="PROSITE" id="PS51163"/>
    </source>
</evidence>
<proteinExistence type="inferred from homology"/>
<protein>
    <recommendedName>
        <fullName evidence="9">Threonylcarbamoyl-AMP synthase</fullName>
        <shortName evidence="9">TC-AMP synthase</shortName>
        <ecNumber evidence="9">2.7.7.87</ecNumber>
    </recommendedName>
    <alternativeName>
        <fullName evidence="9">L-threonylcarbamoyladenylate synthase</fullName>
    </alternativeName>
    <alternativeName>
        <fullName evidence="9">t(6)A37 threonylcarbamoyladenosine biosynthesis protein TsaC</fullName>
    </alternativeName>
    <alternativeName>
        <fullName evidence="9">tRNA threonylcarbamoyladenosine biosynthesis protein TsaC</fullName>
    </alternativeName>
</protein>
<dbReference type="Proteomes" id="UP000223759">
    <property type="component" value="Unassembled WGS sequence"/>
</dbReference>
<evidence type="ECO:0000313" key="11">
    <source>
        <dbReference type="EMBL" id="SIT69734.1"/>
    </source>
</evidence>
<comment type="catalytic activity">
    <reaction evidence="8 9">
        <text>L-threonine + hydrogencarbonate + ATP = L-threonylcarbamoyladenylate + diphosphate + H2O</text>
        <dbReference type="Rhea" id="RHEA:36407"/>
        <dbReference type="ChEBI" id="CHEBI:15377"/>
        <dbReference type="ChEBI" id="CHEBI:17544"/>
        <dbReference type="ChEBI" id="CHEBI:30616"/>
        <dbReference type="ChEBI" id="CHEBI:33019"/>
        <dbReference type="ChEBI" id="CHEBI:57926"/>
        <dbReference type="ChEBI" id="CHEBI:73682"/>
        <dbReference type="EC" id="2.7.7.87"/>
    </reaction>
</comment>
<dbReference type="OrthoDB" id="9814580at2"/>
<keyword evidence="3 9" id="KW-0808">Transferase</keyword>
<evidence type="ECO:0000256" key="1">
    <source>
        <dbReference type="ARBA" id="ARBA00004496"/>
    </source>
</evidence>
<gene>
    <name evidence="9" type="primary">tsaC</name>
    <name evidence="11" type="ORF">SAMN05216526_1149</name>
</gene>
<evidence type="ECO:0000256" key="3">
    <source>
        <dbReference type="ARBA" id="ARBA00022679"/>
    </source>
</evidence>
<reference evidence="11 12" key="1">
    <citation type="submission" date="2017-01" db="EMBL/GenBank/DDBJ databases">
        <authorList>
            <person name="Mah S.A."/>
            <person name="Swanson W.J."/>
            <person name="Moy G.W."/>
            <person name="Vacquier V.D."/>
        </authorList>
    </citation>
    <scope>NUCLEOTIDE SEQUENCE [LARGE SCALE GENOMIC DNA]</scope>
    <source>
        <strain evidence="11 12">M9</strain>
    </source>
</reference>
<dbReference type="InterPro" id="IPR023535">
    <property type="entry name" value="TC-AMP_synthase"/>
</dbReference>
<dbReference type="Pfam" id="PF01300">
    <property type="entry name" value="Sua5_yciO_yrdC"/>
    <property type="match status" value="1"/>
</dbReference>
<dbReference type="AlphaFoldDB" id="A0A1R3VXK8"/>
<dbReference type="InterPro" id="IPR006070">
    <property type="entry name" value="Sua5-like_dom"/>
</dbReference>
<keyword evidence="5 9" id="KW-0548">Nucleotidyltransferase</keyword>
<organism evidence="11 12">
    <name type="scientific">Ectothiorhodosinus mongolicus</name>
    <dbReference type="NCBI Taxonomy" id="233100"/>
    <lineage>
        <taxon>Bacteria</taxon>
        <taxon>Pseudomonadati</taxon>
        <taxon>Pseudomonadota</taxon>
        <taxon>Gammaproteobacteria</taxon>
        <taxon>Chromatiales</taxon>
        <taxon>Ectothiorhodospiraceae</taxon>
        <taxon>Ectothiorhodosinus</taxon>
    </lineage>
</organism>
<accession>A0A1R3VXK8</accession>
<evidence type="ECO:0000256" key="7">
    <source>
        <dbReference type="ARBA" id="ARBA00022840"/>
    </source>
</evidence>
<evidence type="ECO:0000256" key="9">
    <source>
        <dbReference type="HAMAP-Rule" id="MF_01852"/>
    </source>
</evidence>
<dbReference type="PROSITE" id="PS51163">
    <property type="entry name" value="YRDC"/>
    <property type="match status" value="1"/>
</dbReference>
<dbReference type="HAMAP" id="MF_01852">
    <property type="entry name" value="TsaC"/>
    <property type="match status" value="1"/>
</dbReference>
<keyword evidence="7 9" id="KW-0067">ATP-binding</keyword>
<dbReference type="Gene3D" id="3.90.870.10">
    <property type="entry name" value="DHBP synthase"/>
    <property type="match status" value="1"/>
</dbReference>
<keyword evidence="6 9" id="KW-0547">Nucleotide-binding</keyword>
<dbReference type="GO" id="GO:0003725">
    <property type="term" value="F:double-stranded RNA binding"/>
    <property type="evidence" value="ECO:0007669"/>
    <property type="project" value="InterPro"/>
</dbReference>
<evidence type="ECO:0000256" key="5">
    <source>
        <dbReference type="ARBA" id="ARBA00022695"/>
    </source>
</evidence>
<dbReference type="EC" id="2.7.7.87" evidence="9"/>
<comment type="similarity">
    <text evidence="9">Belongs to the SUA5 family. TsaC subfamily.</text>
</comment>
<dbReference type="GO" id="GO:0005524">
    <property type="term" value="F:ATP binding"/>
    <property type="evidence" value="ECO:0007669"/>
    <property type="project" value="UniProtKB-UniRule"/>
</dbReference>
<dbReference type="EMBL" id="FTPK01000002">
    <property type="protein sequence ID" value="SIT69734.1"/>
    <property type="molecule type" value="Genomic_DNA"/>
</dbReference>
<dbReference type="InterPro" id="IPR017945">
    <property type="entry name" value="DHBP_synth_RibB-like_a/b_dom"/>
</dbReference>
<dbReference type="RefSeq" id="WP_076755938.1">
    <property type="nucleotide sequence ID" value="NZ_CP023018.1"/>
</dbReference>
<name>A0A1R3VXK8_9GAMM</name>
<dbReference type="PANTHER" id="PTHR17490:SF18">
    <property type="entry name" value="THREONYLCARBAMOYL-AMP SYNTHASE"/>
    <property type="match status" value="1"/>
</dbReference>